<dbReference type="EMBL" id="MASW01000001">
    <property type="protein sequence ID" value="PXY32274.1"/>
    <property type="molecule type" value="Genomic_DNA"/>
</dbReference>
<reference evidence="3 4" key="1">
    <citation type="submission" date="2016-07" db="EMBL/GenBank/DDBJ databases">
        <title>Draft genome sequence of Prauserella muralis DSM 45305, isolated from a mould-covered wall in an indoor environment.</title>
        <authorList>
            <person name="Ruckert C."/>
            <person name="Albersmeier A."/>
            <person name="Jiang C.-L."/>
            <person name="Jiang Y."/>
            <person name="Kalinowski J."/>
            <person name="Schneider O."/>
            <person name="Winkler A."/>
            <person name="Zotchev S.B."/>
        </authorList>
    </citation>
    <scope>NUCLEOTIDE SEQUENCE [LARGE SCALE GENOMIC DNA]</scope>
    <source>
        <strain evidence="3 4">DSM 45305</strain>
    </source>
</reference>
<keyword evidence="4" id="KW-1185">Reference proteome</keyword>
<dbReference type="Pfam" id="PF19877">
    <property type="entry name" value="DUF6350"/>
    <property type="match status" value="1"/>
</dbReference>
<feature type="transmembrane region" description="Helical" evidence="2">
    <location>
        <begin position="57"/>
        <end position="75"/>
    </location>
</feature>
<protein>
    <submittedName>
        <fullName evidence="3">Uncharacterized protein</fullName>
    </submittedName>
</protein>
<feature type="transmembrane region" description="Helical" evidence="2">
    <location>
        <begin position="327"/>
        <end position="347"/>
    </location>
</feature>
<feature type="compositionally biased region" description="Acidic residues" evidence="1">
    <location>
        <begin position="433"/>
        <end position="469"/>
    </location>
</feature>
<evidence type="ECO:0000313" key="3">
    <source>
        <dbReference type="EMBL" id="PXY32274.1"/>
    </source>
</evidence>
<organism evidence="3 4">
    <name type="scientific">Prauserella muralis</name>
    <dbReference type="NCBI Taxonomy" id="588067"/>
    <lineage>
        <taxon>Bacteria</taxon>
        <taxon>Bacillati</taxon>
        <taxon>Actinomycetota</taxon>
        <taxon>Actinomycetes</taxon>
        <taxon>Pseudonocardiales</taxon>
        <taxon>Pseudonocardiaceae</taxon>
        <taxon>Prauserella</taxon>
    </lineage>
</organism>
<dbReference type="AlphaFoldDB" id="A0A2V4BA92"/>
<feature type="region of interest" description="Disordered" evidence="1">
    <location>
        <begin position="393"/>
        <end position="511"/>
    </location>
</feature>
<feature type="transmembrane region" description="Helical" evidence="2">
    <location>
        <begin position="239"/>
        <end position="258"/>
    </location>
</feature>
<feature type="transmembrane region" description="Helical" evidence="2">
    <location>
        <begin position="295"/>
        <end position="315"/>
    </location>
</feature>
<feature type="transmembrane region" description="Helical" evidence="2">
    <location>
        <begin position="87"/>
        <end position="107"/>
    </location>
</feature>
<name>A0A2V4BA92_9PSEU</name>
<accession>A0A2V4BA92</accession>
<feature type="compositionally biased region" description="Acidic residues" evidence="1">
    <location>
        <begin position="409"/>
        <end position="425"/>
    </location>
</feature>
<feature type="transmembrane region" description="Helical" evidence="2">
    <location>
        <begin position="28"/>
        <end position="50"/>
    </location>
</feature>
<keyword evidence="2" id="KW-0812">Transmembrane</keyword>
<feature type="transmembrane region" description="Helical" evidence="2">
    <location>
        <begin position="153"/>
        <end position="172"/>
    </location>
</feature>
<evidence type="ECO:0000313" key="4">
    <source>
        <dbReference type="Proteomes" id="UP000249915"/>
    </source>
</evidence>
<feature type="transmembrane region" description="Helical" evidence="2">
    <location>
        <begin position="359"/>
        <end position="385"/>
    </location>
</feature>
<keyword evidence="2" id="KW-1133">Transmembrane helix</keyword>
<feature type="transmembrane region" description="Helical" evidence="2">
    <location>
        <begin position="119"/>
        <end position="141"/>
    </location>
</feature>
<evidence type="ECO:0000256" key="2">
    <source>
        <dbReference type="SAM" id="Phobius"/>
    </source>
</evidence>
<feature type="transmembrane region" description="Helical" evidence="2">
    <location>
        <begin position="270"/>
        <end position="289"/>
    </location>
</feature>
<gene>
    <name evidence="3" type="ORF">BAY60_08315</name>
</gene>
<dbReference type="Proteomes" id="UP000249915">
    <property type="component" value="Unassembled WGS sequence"/>
</dbReference>
<feature type="transmembrane region" description="Helical" evidence="2">
    <location>
        <begin position="193"/>
        <end position="219"/>
    </location>
</feature>
<feature type="compositionally biased region" description="Low complexity" evidence="1">
    <location>
        <begin position="393"/>
        <end position="408"/>
    </location>
</feature>
<evidence type="ECO:0000256" key="1">
    <source>
        <dbReference type="SAM" id="MobiDB-lite"/>
    </source>
</evidence>
<dbReference type="InterPro" id="IPR045931">
    <property type="entry name" value="DUF6350"/>
</dbReference>
<comment type="caution">
    <text evidence="3">The sequence shown here is derived from an EMBL/GenBank/DDBJ whole genome shotgun (WGS) entry which is preliminary data.</text>
</comment>
<dbReference type="RefSeq" id="WP_211330208.1">
    <property type="nucleotide sequence ID" value="NZ_MASW01000001.1"/>
</dbReference>
<sequence>MDLLTVHTRSAEGDTSEGVSRGLRVRTMLAAAVGPLVTGYAAVAAVLALVTAIASRAEFSATGVLLAAGPGWLAAYQVPLHIGGQPLGVLPLLPTLGVCLLVARTAATAAQRLRCTEPVRVVPLLGVIAGAHAAAGITISVLADGDALGVEPLAAFLVPALLSAGAATVGTARQCGLVAAVRDYLDPLALHGLRAGALGLAGLLAVGSLTLLVAMALALPTASELFARNAPGVGSATGMFLLSAGYLPNAVVLALGFATGPGFSLGTVSVSPFAFTGGPVPGVPLLAAVPETEAGWWPVLVLLPAAVGALVGWSLRRVHDDPLVRLRTVGVAGAVVGFGTVILGTFAGGRLGSGAFDPVSVPLGLVSIAAFGWIAVPGGLVAWFAGPHRRPAQAAAPAEATGEPAATVDAEDTEDTEDTVDAENPDEQHEPEDATEAETSPEDGDPGDGEPEDDDFPDPDPEPEDDSESDTAVTGDGPDADEPEPEPEDDEPGDDAEAEGDAEPDGDGKQA</sequence>
<keyword evidence="2" id="KW-0472">Membrane</keyword>
<proteinExistence type="predicted"/>
<feature type="compositionally biased region" description="Acidic residues" evidence="1">
    <location>
        <begin position="478"/>
        <end position="505"/>
    </location>
</feature>